<sequence length="160" mass="18268">MKRFTKKMLLFICVLSLAMATSIPAFAHCPTDPNNCNNFIPVGTDSPSGWWRGFIFENNLYLPNDGPLFLGQADNELNWRLTQNGRLSISAVFTTNSNYRLLVTSPDYMRAYYDNTFSNVSSVYANVFNLSPGEYRILVFDTNNNAMYGLYQYTIWGAYN</sequence>
<evidence type="ECO:0000256" key="1">
    <source>
        <dbReference type="SAM" id="SignalP"/>
    </source>
</evidence>
<accession>F1TGZ2</accession>
<feature type="chain" id="PRO_5003276141" evidence="1">
    <location>
        <begin position="28"/>
        <end position="160"/>
    </location>
</feature>
<dbReference type="RefSeq" id="WP_004621582.1">
    <property type="nucleotide sequence ID" value="NZ_ACXX02000015.1"/>
</dbReference>
<proteinExistence type="predicted"/>
<feature type="signal peptide" evidence="1">
    <location>
        <begin position="1"/>
        <end position="27"/>
    </location>
</feature>
<name>F1TGZ2_9FIRM</name>
<keyword evidence="1" id="KW-0732">Signal</keyword>
<evidence type="ECO:0000313" key="3">
    <source>
        <dbReference type="Proteomes" id="UP000003860"/>
    </source>
</evidence>
<protein>
    <submittedName>
        <fullName evidence="2">Uncharacterized protein</fullName>
    </submittedName>
</protein>
<organism evidence="2 3">
    <name type="scientific">Ruminiclostridium papyrosolvens DSM 2782</name>
    <dbReference type="NCBI Taxonomy" id="588581"/>
    <lineage>
        <taxon>Bacteria</taxon>
        <taxon>Bacillati</taxon>
        <taxon>Bacillota</taxon>
        <taxon>Clostridia</taxon>
        <taxon>Eubacteriales</taxon>
        <taxon>Oscillospiraceae</taxon>
        <taxon>Ruminiclostridium</taxon>
    </lineage>
</organism>
<dbReference type="STRING" id="588581.Cpap_0844"/>
<dbReference type="Proteomes" id="UP000003860">
    <property type="component" value="Unassembled WGS sequence"/>
</dbReference>
<gene>
    <name evidence="2" type="ORF">Cpap_0844</name>
</gene>
<reference evidence="2" key="1">
    <citation type="submission" date="2009-07" db="EMBL/GenBank/DDBJ databases">
        <authorList>
            <consortium name="US DOE Joint Genome Institute (JGI-PGF)"/>
            <person name="Lucas S."/>
            <person name="Copeland A."/>
            <person name="Lapidus A."/>
            <person name="Glavina del Rio T."/>
            <person name="Tice H."/>
            <person name="Bruce D."/>
            <person name="Goodwin L."/>
            <person name="Pitluck S."/>
            <person name="Larimer F."/>
            <person name="Land M.L."/>
            <person name="Mouttaki H."/>
            <person name="He Z."/>
            <person name="Zhou J."/>
            <person name="Hemme C.L."/>
        </authorList>
    </citation>
    <scope>NUCLEOTIDE SEQUENCE</scope>
    <source>
        <strain evidence="2">DSM 2782</strain>
    </source>
</reference>
<dbReference type="AlphaFoldDB" id="F1TGZ2"/>
<evidence type="ECO:0000313" key="2">
    <source>
        <dbReference type="EMBL" id="EGD46232.1"/>
    </source>
</evidence>
<comment type="caution">
    <text evidence="2">The sequence shown here is derived from an EMBL/GenBank/DDBJ whole genome shotgun (WGS) entry which is preliminary data.</text>
</comment>
<reference evidence="2" key="2">
    <citation type="submission" date="2011-01" db="EMBL/GenBank/DDBJ databases">
        <title>The Non-contiguous Finished genome of Clostridium papyrosolvens.</title>
        <authorList>
            <person name="Lucas S."/>
            <person name="Copeland A."/>
            <person name="Lapidus A."/>
            <person name="Cheng J.-F."/>
            <person name="Goodwin L."/>
            <person name="Pitluck S."/>
            <person name="Misra M."/>
            <person name="Chertkov O."/>
            <person name="Detter J.C."/>
            <person name="Han C."/>
            <person name="Tapia R."/>
            <person name="Land M."/>
            <person name="Hauser L."/>
            <person name="Kyrpides N."/>
            <person name="Ivanova N."/>
            <person name="Pagani I."/>
            <person name="Mouttaki H."/>
            <person name="He Z."/>
            <person name="Zhou J."/>
            <person name="Hemme C.L."/>
            <person name="Woyke T."/>
        </authorList>
    </citation>
    <scope>NUCLEOTIDE SEQUENCE [LARGE SCALE GENOMIC DNA]</scope>
    <source>
        <strain evidence="2">DSM 2782</strain>
    </source>
</reference>
<dbReference type="EMBL" id="ACXX02000015">
    <property type="protein sequence ID" value="EGD46232.1"/>
    <property type="molecule type" value="Genomic_DNA"/>
</dbReference>
<keyword evidence="3" id="KW-1185">Reference proteome</keyword>